<dbReference type="GO" id="GO:0004715">
    <property type="term" value="F:non-membrane spanning protein tyrosine kinase activity"/>
    <property type="evidence" value="ECO:0007669"/>
    <property type="project" value="UniProtKB-EC"/>
</dbReference>
<dbReference type="SMART" id="SM00219">
    <property type="entry name" value="TyrKc"/>
    <property type="match status" value="1"/>
</dbReference>
<dbReference type="AlphaFoldDB" id="A0A1I8EEJ0"/>
<feature type="transmembrane region" description="Helical" evidence="14">
    <location>
        <begin position="96"/>
        <end position="114"/>
    </location>
</feature>
<dbReference type="PROSITE" id="PS00107">
    <property type="entry name" value="PROTEIN_KINASE_ATP"/>
    <property type="match status" value="1"/>
</dbReference>
<keyword evidence="7 14" id="KW-1133">Transmembrane helix</keyword>
<feature type="transmembrane region" description="Helical" evidence="14">
    <location>
        <begin position="6"/>
        <end position="34"/>
    </location>
</feature>
<dbReference type="InterPro" id="IPR020635">
    <property type="entry name" value="Tyr_kinase_cat_dom"/>
</dbReference>
<evidence type="ECO:0000256" key="6">
    <source>
        <dbReference type="ARBA" id="ARBA00022840"/>
    </source>
</evidence>
<name>A0A1I8EEJ0_WUCBA</name>
<dbReference type="CDD" id="cd00192">
    <property type="entry name" value="PTKc"/>
    <property type="match status" value="1"/>
</dbReference>
<evidence type="ECO:0000259" key="17">
    <source>
        <dbReference type="PROSITE" id="PS50262"/>
    </source>
</evidence>
<comment type="similarity">
    <text evidence="13">Belongs to the protein kinase superfamily. Tyr protein kinase family.</text>
</comment>
<dbReference type="FunFam" id="3.30.200.20:FF:000518">
    <property type="entry name" value="Tyrosine-protein kinase"/>
    <property type="match status" value="1"/>
</dbReference>
<dbReference type="InterPro" id="IPR050198">
    <property type="entry name" value="Non-receptor_tyrosine_kinases"/>
</dbReference>
<dbReference type="Pfam" id="PF00001">
    <property type="entry name" value="7tm_1"/>
    <property type="match status" value="1"/>
</dbReference>
<feature type="binding site" evidence="12">
    <location>
        <position position="486"/>
    </location>
    <ligand>
        <name>ATP</name>
        <dbReference type="ChEBI" id="CHEBI:30616"/>
    </ligand>
</feature>
<dbReference type="GO" id="GO:0005524">
    <property type="term" value="F:ATP binding"/>
    <property type="evidence" value="ECO:0007669"/>
    <property type="project" value="UniProtKB-UniRule"/>
</dbReference>
<dbReference type="PANTHER" id="PTHR24418">
    <property type="entry name" value="TYROSINE-PROTEIN KINASE"/>
    <property type="match status" value="1"/>
</dbReference>
<dbReference type="Pfam" id="PF00017">
    <property type="entry name" value="SH2"/>
    <property type="match status" value="1"/>
</dbReference>
<keyword evidence="4 12" id="KW-0547">Nucleotide-binding</keyword>
<dbReference type="PRINTS" id="PR00237">
    <property type="entry name" value="GPCRRHODOPSN"/>
</dbReference>
<evidence type="ECO:0000256" key="11">
    <source>
        <dbReference type="PROSITE-ProRule" id="PRU00191"/>
    </source>
</evidence>
<keyword evidence="2 13" id="KW-0808">Transferase</keyword>
<keyword evidence="9 13" id="KW-0829">Tyrosine-protein kinase</keyword>
<dbReference type="InterPro" id="IPR000719">
    <property type="entry name" value="Prot_kinase_dom"/>
</dbReference>
<feature type="domain" description="G-protein coupled receptors family 1 profile" evidence="17">
    <location>
        <begin position="28"/>
        <end position="277"/>
    </location>
</feature>
<feature type="transmembrane region" description="Helical" evidence="14">
    <location>
        <begin position="172"/>
        <end position="194"/>
    </location>
</feature>
<feature type="transmembrane region" description="Helical" evidence="14">
    <location>
        <begin position="46"/>
        <end position="68"/>
    </location>
</feature>
<dbReference type="EC" id="2.7.10.2" evidence="13"/>
<evidence type="ECO:0000313" key="18">
    <source>
        <dbReference type="WBParaSite" id="maker-PairedContig_1549-snap-gene-0.6-mRNA-1"/>
    </source>
</evidence>
<feature type="transmembrane region" description="Helical" evidence="14">
    <location>
        <begin position="253"/>
        <end position="271"/>
    </location>
</feature>
<dbReference type="Gene3D" id="3.30.505.10">
    <property type="entry name" value="SH2 domain"/>
    <property type="match status" value="1"/>
</dbReference>
<sequence>MSWAVQQITLYTICIPIIFALCILAAFCNVLVLLARIQIRNRSGALELTFSLAVSDIWTSIVVVASLFRNSYMPVVLGINYSSVCFSLTLEAFRTGGLLTGLLHLSTLAVYHLVSITHPFDHGKLLNQHRTRLIVILIWSLPPLLLLLYFSVWPNQGYRIQNCSVVEFYDMLYFRMIISILIVVLMLCTGLMYWKLLRRLNESFSKSTTTIRKHRIVVASGLIFGTFVIGWLPASLLYILTAQDMPLYHVKSIWLNLFALTTLILIMIKSITNPIIYATRIPEIRHLIDEWRNHVGIGKNRTKNDKRNCDEHETSFCKIGNKKIATDDIPKGLEDEKYFHGLLPREDCNEILTKVGDFLVRVSQPRPTDPREVIISVRVSKGQSGHSIRHIIVKKQKLPNGQIVWIAIEAIKFTSFFELIDHYVKRGDPINPELENSVLIKAINRQPWEFSHDDITLNKMLGSGAFGEVRSGELTIKKRKIECAVKIAKLTVTEAQMAFRKEKIKEMMHEARLMRHYDHDNIVRIYGVAVDREPLMIVIELIKGGCLSDDLRQRKGNITDDEKVEKMCLGAAYGLQYLHSKKCIHRDIAARNILYTKDKVAKISDFGMSREGTIYKMKTSKKVPIKWTAPETIATFVYSLKTDVLRGERMEIPEAPDGISSLIRHCWDQNASSRWTMKAVAVKKLEKIAKQINPQGLQLDNVTAIALDSGKDMSSSKKAINSIKKSTSLKSIPDSPTIQHLPHVML</sequence>
<evidence type="ECO:0000256" key="13">
    <source>
        <dbReference type="RuleBase" id="RU362096"/>
    </source>
</evidence>
<dbReference type="InterPro" id="IPR001245">
    <property type="entry name" value="Ser-Thr/Tyr_kinase_cat_dom"/>
</dbReference>
<evidence type="ECO:0000256" key="12">
    <source>
        <dbReference type="PROSITE-ProRule" id="PRU10141"/>
    </source>
</evidence>
<dbReference type="InterPro" id="IPR008266">
    <property type="entry name" value="Tyr_kinase_AS"/>
</dbReference>
<dbReference type="PROSITE" id="PS50011">
    <property type="entry name" value="PROTEIN_KINASE_DOM"/>
    <property type="match status" value="1"/>
</dbReference>
<evidence type="ECO:0000256" key="3">
    <source>
        <dbReference type="ARBA" id="ARBA00022692"/>
    </source>
</evidence>
<keyword evidence="11" id="KW-0727">SH2 domain</keyword>
<feature type="domain" description="SH2" evidence="15">
    <location>
        <begin position="338"/>
        <end position="438"/>
    </location>
</feature>
<dbReference type="Gene3D" id="1.20.1070.10">
    <property type="entry name" value="Rhodopsin 7-helix transmembrane proteins"/>
    <property type="match status" value="1"/>
</dbReference>
<dbReference type="SMART" id="SM00252">
    <property type="entry name" value="SH2"/>
    <property type="match status" value="1"/>
</dbReference>
<dbReference type="SUPFAM" id="SSF55550">
    <property type="entry name" value="SH2 domain"/>
    <property type="match status" value="1"/>
</dbReference>
<dbReference type="InterPro" id="IPR036860">
    <property type="entry name" value="SH2_dom_sf"/>
</dbReference>
<evidence type="ECO:0000256" key="7">
    <source>
        <dbReference type="ARBA" id="ARBA00022989"/>
    </source>
</evidence>
<dbReference type="GO" id="GO:0016020">
    <property type="term" value="C:membrane"/>
    <property type="evidence" value="ECO:0007669"/>
    <property type="project" value="UniProtKB-SubCell"/>
</dbReference>
<evidence type="ECO:0000256" key="10">
    <source>
        <dbReference type="ARBA" id="ARBA00051245"/>
    </source>
</evidence>
<evidence type="ECO:0000256" key="8">
    <source>
        <dbReference type="ARBA" id="ARBA00023136"/>
    </source>
</evidence>
<organism evidence="18">
    <name type="scientific">Wuchereria bancrofti</name>
    <dbReference type="NCBI Taxonomy" id="6293"/>
    <lineage>
        <taxon>Eukaryota</taxon>
        <taxon>Metazoa</taxon>
        <taxon>Ecdysozoa</taxon>
        <taxon>Nematoda</taxon>
        <taxon>Chromadorea</taxon>
        <taxon>Rhabditida</taxon>
        <taxon>Spirurina</taxon>
        <taxon>Spiruromorpha</taxon>
        <taxon>Filarioidea</taxon>
        <taxon>Onchocercidae</taxon>
        <taxon>Wuchereria</taxon>
    </lineage>
</organism>
<evidence type="ECO:0000259" key="15">
    <source>
        <dbReference type="PROSITE" id="PS50001"/>
    </source>
</evidence>
<proteinExistence type="inferred from homology"/>
<dbReference type="PRINTS" id="PR00109">
    <property type="entry name" value="TYRKINASE"/>
</dbReference>
<keyword evidence="8 14" id="KW-0472">Membrane</keyword>
<dbReference type="CDD" id="cd00637">
    <property type="entry name" value="7tm_classA_rhodopsin-like"/>
    <property type="match status" value="1"/>
</dbReference>
<protein>
    <recommendedName>
        <fullName evidence="13">Tyrosine-protein kinase</fullName>
        <ecNumber evidence="13">2.7.10.2</ecNumber>
    </recommendedName>
</protein>
<reference evidence="18" key="1">
    <citation type="submission" date="2016-11" db="UniProtKB">
        <authorList>
            <consortium name="WormBaseParasite"/>
        </authorList>
    </citation>
    <scope>IDENTIFICATION</scope>
    <source>
        <strain evidence="18">pt0022</strain>
    </source>
</reference>
<dbReference type="WBParaSite" id="maker-PairedContig_1549-snap-gene-0.6-mRNA-1">
    <property type="protein sequence ID" value="maker-PairedContig_1549-snap-gene-0.6-mRNA-1"/>
    <property type="gene ID" value="maker-PairedContig_1549-snap-gene-0.6"/>
</dbReference>
<evidence type="ECO:0000256" key="4">
    <source>
        <dbReference type="ARBA" id="ARBA00022741"/>
    </source>
</evidence>
<dbReference type="STRING" id="6293.A0A1I8EEJ0"/>
<evidence type="ECO:0000256" key="2">
    <source>
        <dbReference type="ARBA" id="ARBA00022679"/>
    </source>
</evidence>
<keyword evidence="3 14" id="KW-0812">Transmembrane</keyword>
<keyword evidence="5 13" id="KW-0418">Kinase</keyword>
<dbReference type="PROSITE" id="PS00109">
    <property type="entry name" value="PROTEIN_KINASE_TYR"/>
    <property type="match status" value="1"/>
</dbReference>
<keyword evidence="6 12" id="KW-0067">ATP-binding</keyword>
<dbReference type="InterPro" id="IPR035849">
    <property type="entry name" value="Fes/Fps/Fer_SH2"/>
</dbReference>
<evidence type="ECO:0000256" key="1">
    <source>
        <dbReference type="ARBA" id="ARBA00004370"/>
    </source>
</evidence>
<dbReference type="InterPro" id="IPR000276">
    <property type="entry name" value="GPCR_Rhodpsn"/>
</dbReference>
<feature type="transmembrane region" description="Helical" evidence="14">
    <location>
        <begin position="215"/>
        <end position="241"/>
    </location>
</feature>
<dbReference type="GO" id="GO:0004930">
    <property type="term" value="F:G protein-coupled receptor activity"/>
    <property type="evidence" value="ECO:0007669"/>
    <property type="project" value="InterPro"/>
</dbReference>
<comment type="subcellular location">
    <subcellularLocation>
        <location evidence="1">Membrane</location>
    </subcellularLocation>
</comment>
<dbReference type="PROSITE" id="PS50262">
    <property type="entry name" value="G_PROTEIN_RECEP_F1_2"/>
    <property type="match status" value="1"/>
</dbReference>
<dbReference type="SUPFAM" id="SSF56112">
    <property type="entry name" value="Protein kinase-like (PK-like)"/>
    <property type="match status" value="1"/>
</dbReference>
<dbReference type="InterPro" id="IPR017452">
    <property type="entry name" value="GPCR_Rhodpsn_7TM"/>
</dbReference>
<feature type="domain" description="Protein kinase" evidence="16">
    <location>
        <begin position="455"/>
        <end position="746"/>
    </location>
</feature>
<dbReference type="Pfam" id="PF07714">
    <property type="entry name" value="PK_Tyr_Ser-Thr"/>
    <property type="match status" value="1"/>
</dbReference>
<accession>A0A1I8EEJ0</accession>
<dbReference type="PROSITE" id="PS50001">
    <property type="entry name" value="SH2"/>
    <property type="match status" value="1"/>
</dbReference>
<evidence type="ECO:0000256" key="9">
    <source>
        <dbReference type="ARBA" id="ARBA00023137"/>
    </source>
</evidence>
<evidence type="ECO:0000256" key="5">
    <source>
        <dbReference type="ARBA" id="ARBA00022777"/>
    </source>
</evidence>
<dbReference type="Gene3D" id="1.10.510.10">
    <property type="entry name" value="Transferase(Phosphotransferase) domain 1"/>
    <property type="match status" value="1"/>
</dbReference>
<dbReference type="CDD" id="cd10361">
    <property type="entry name" value="SH2_Fps_family"/>
    <property type="match status" value="1"/>
</dbReference>
<comment type="catalytic activity">
    <reaction evidence="10 13">
        <text>L-tyrosyl-[protein] + ATP = O-phospho-L-tyrosyl-[protein] + ADP + H(+)</text>
        <dbReference type="Rhea" id="RHEA:10596"/>
        <dbReference type="Rhea" id="RHEA-COMP:10136"/>
        <dbReference type="Rhea" id="RHEA-COMP:20101"/>
        <dbReference type="ChEBI" id="CHEBI:15378"/>
        <dbReference type="ChEBI" id="CHEBI:30616"/>
        <dbReference type="ChEBI" id="CHEBI:46858"/>
        <dbReference type="ChEBI" id="CHEBI:61978"/>
        <dbReference type="ChEBI" id="CHEBI:456216"/>
        <dbReference type="EC" id="2.7.10.2"/>
    </reaction>
</comment>
<dbReference type="InterPro" id="IPR011009">
    <property type="entry name" value="Kinase-like_dom_sf"/>
</dbReference>
<dbReference type="InterPro" id="IPR000980">
    <property type="entry name" value="SH2"/>
</dbReference>
<dbReference type="SUPFAM" id="SSF81321">
    <property type="entry name" value="Family A G protein-coupled receptor-like"/>
    <property type="match status" value="1"/>
</dbReference>
<feature type="transmembrane region" description="Helical" evidence="14">
    <location>
        <begin position="134"/>
        <end position="152"/>
    </location>
</feature>
<evidence type="ECO:0000256" key="14">
    <source>
        <dbReference type="SAM" id="Phobius"/>
    </source>
</evidence>
<dbReference type="InterPro" id="IPR017441">
    <property type="entry name" value="Protein_kinase_ATP_BS"/>
</dbReference>
<evidence type="ECO:0000259" key="16">
    <source>
        <dbReference type="PROSITE" id="PS50011"/>
    </source>
</evidence>